<dbReference type="AlphaFoldDB" id="A0A1M6JPS8"/>
<keyword evidence="2" id="KW-1185">Reference proteome</keyword>
<dbReference type="EMBL" id="FRAD01000003">
    <property type="protein sequence ID" value="SHJ48623.1"/>
    <property type="molecule type" value="Genomic_DNA"/>
</dbReference>
<dbReference type="Proteomes" id="UP000183952">
    <property type="component" value="Unassembled WGS sequence"/>
</dbReference>
<sequence>MNITLKCDKIDLENICTLGGKDLKIVVIDGQGGRIGKNIIEEIKNSGMDLDIWAIGTNSIATSVMLKAGADYGATGENPIVVNARDADVIIGPLGIVIADALLGEVTPIMATAVGQSRAEKFLLPVNKCRNHIVGIGDFTLSQMISSVIQDIREMYKK</sequence>
<accession>A0A1M6JPS8</accession>
<evidence type="ECO:0000313" key="1">
    <source>
        <dbReference type="EMBL" id="SHJ48623.1"/>
    </source>
</evidence>
<name>A0A1M6JPS8_9CLOT</name>
<reference evidence="1 2" key="1">
    <citation type="submission" date="2016-11" db="EMBL/GenBank/DDBJ databases">
        <authorList>
            <person name="Jaros S."/>
            <person name="Januszkiewicz K."/>
            <person name="Wedrychowicz H."/>
        </authorList>
    </citation>
    <scope>NUCLEOTIDE SEQUENCE [LARGE SCALE GENOMIC DNA]</scope>
    <source>
        <strain evidence="1 2">DSM 3090</strain>
    </source>
</reference>
<dbReference type="InterPro" id="IPR024208">
    <property type="entry name" value="DUF3842"/>
</dbReference>
<dbReference type="Pfam" id="PF12953">
    <property type="entry name" value="DUF3842"/>
    <property type="match status" value="1"/>
</dbReference>
<dbReference type="STRING" id="1121331.SAMN02745248_00271"/>
<proteinExistence type="predicted"/>
<evidence type="ECO:0008006" key="3">
    <source>
        <dbReference type="Google" id="ProtNLM"/>
    </source>
</evidence>
<evidence type="ECO:0000313" key="2">
    <source>
        <dbReference type="Proteomes" id="UP000183952"/>
    </source>
</evidence>
<organism evidence="1 2">
    <name type="scientific">Hathewaya proteolytica DSM 3090</name>
    <dbReference type="NCBI Taxonomy" id="1121331"/>
    <lineage>
        <taxon>Bacteria</taxon>
        <taxon>Bacillati</taxon>
        <taxon>Bacillota</taxon>
        <taxon>Clostridia</taxon>
        <taxon>Eubacteriales</taxon>
        <taxon>Clostridiaceae</taxon>
        <taxon>Hathewaya</taxon>
    </lineage>
</organism>
<gene>
    <name evidence="1" type="ORF">SAMN02745248_00271</name>
</gene>
<protein>
    <recommendedName>
        <fullName evidence="3">DUF3842 family protein</fullName>
    </recommendedName>
</protein>